<gene>
    <name evidence="2" type="ORF">PFICI_09857</name>
</gene>
<feature type="compositionally biased region" description="Basic and acidic residues" evidence="1">
    <location>
        <begin position="82"/>
        <end position="125"/>
    </location>
</feature>
<reference evidence="3" key="1">
    <citation type="journal article" date="2015" name="BMC Genomics">
        <title>Genomic and transcriptomic analysis of the endophytic fungus Pestalotiopsis fici reveals its lifestyle and high potential for synthesis of natural products.</title>
        <authorList>
            <person name="Wang X."/>
            <person name="Zhang X."/>
            <person name="Liu L."/>
            <person name="Xiang M."/>
            <person name="Wang W."/>
            <person name="Sun X."/>
            <person name="Che Y."/>
            <person name="Guo L."/>
            <person name="Liu G."/>
            <person name="Guo L."/>
            <person name="Wang C."/>
            <person name="Yin W.B."/>
            <person name="Stadler M."/>
            <person name="Zhang X."/>
            <person name="Liu X."/>
        </authorList>
    </citation>
    <scope>NUCLEOTIDE SEQUENCE [LARGE SCALE GENOMIC DNA]</scope>
    <source>
        <strain evidence="3">W106-1 / CGMCC3.15140</strain>
    </source>
</reference>
<dbReference type="PANTHER" id="PTHR10502">
    <property type="entry name" value="ANNEXIN"/>
    <property type="match status" value="1"/>
</dbReference>
<dbReference type="GO" id="GO:0005634">
    <property type="term" value="C:nucleus"/>
    <property type="evidence" value="ECO:0007669"/>
    <property type="project" value="TreeGrafter"/>
</dbReference>
<dbReference type="SUPFAM" id="SSF47874">
    <property type="entry name" value="Annexin"/>
    <property type="match status" value="1"/>
</dbReference>
<evidence type="ECO:0000256" key="1">
    <source>
        <dbReference type="SAM" id="MobiDB-lite"/>
    </source>
</evidence>
<evidence type="ECO:0000313" key="2">
    <source>
        <dbReference type="EMBL" id="ETS77795.1"/>
    </source>
</evidence>
<evidence type="ECO:0000313" key="3">
    <source>
        <dbReference type="Proteomes" id="UP000030651"/>
    </source>
</evidence>
<sequence length="702" mass="79993">MSLQVDQSGRRGRSRSPGRRDDERDRSRSRAPEPYIMDAVRMPSPPAGFSYDDHHDAPSRRSTYGYDDPRGPYRVTSPTDESSYRRSRDRFSDESDNSRHSRHSDKERKYRIHPERQHHQDFDKDRLAKALGGAAAFLPAKYAEKVMDKALQSDSEKERKKQEKKAQLEEDLAYGSSPTMPGGYPRDNSPPNSDAKYAKMPEWGVNNNGGSYGYNVRHAEYNGPAPHSPHRPSYRDPSPEPRRTSSKKHESRSSKSNLTVEPSGRHRSRSRSPAPPVKGMSSLTVNTGFPTGLHLTLANAPGSPLLESYHGTYQSMSPMPSPLLLPSNGPLSPIEPLSPGGSDDERGGKKKRRARFSDPEDDAATLAQALKGERRAPDVGPLIQILPGLTHEQVMDLRSEYKRLVKTGSERRGVNIAKHVRARLKDEDPLLMKACYTVALGKWEGEAYWANFWYQGDKTRRELLIESIMGRTNDEIRRIKDGFSDKKYRDSLTQCMKMELKEDKFKRAVLMVLDENRMEEFDEYGRLLPIDSRLVEDDVHDLRKAVKSEKGGESAMISIVIMRSDSHLRDVLKLYERTYGSNFARDALKKSGNLVGELLAHILNGVINKPVRDALLINHALTASKKDHLRRELLISRLVRYHWDRHHMSAIKRAYRERYRIDLADAIKEGTSDDWGLFCQQLVVTRTPDEVKRFTKVEVINR</sequence>
<dbReference type="Gene3D" id="1.10.220.10">
    <property type="entry name" value="Annexin"/>
    <property type="match status" value="3"/>
</dbReference>
<organism evidence="2 3">
    <name type="scientific">Pestalotiopsis fici (strain W106-1 / CGMCC3.15140)</name>
    <dbReference type="NCBI Taxonomy" id="1229662"/>
    <lineage>
        <taxon>Eukaryota</taxon>
        <taxon>Fungi</taxon>
        <taxon>Dikarya</taxon>
        <taxon>Ascomycota</taxon>
        <taxon>Pezizomycotina</taxon>
        <taxon>Sordariomycetes</taxon>
        <taxon>Xylariomycetidae</taxon>
        <taxon>Amphisphaeriales</taxon>
        <taxon>Sporocadaceae</taxon>
        <taxon>Pestalotiopsis</taxon>
    </lineage>
</organism>
<feature type="compositionally biased region" description="Basic and acidic residues" evidence="1">
    <location>
        <begin position="233"/>
        <end position="253"/>
    </location>
</feature>
<dbReference type="GO" id="GO:0005509">
    <property type="term" value="F:calcium ion binding"/>
    <property type="evidence" value="ECO:0007669"/>
    <property type="project" value="InterPro"/>
</dbReference>
<dbReference type="Proteomes" id="UP000030651">
    <property type="component" value="Unassembled WGS sequence"/>
</dbReference>
<feature type="compositionally biased region" description="Low complexity" evidence="1">
    <location>
        <begin position="204"/>
        <end position="216"/>
    </location>
</feature>
<dbReference type="AlphaFoldDB" id="W3WVC4"/>
<feature type="region of interest" description="Disordered" evidence="1">
    <location>
        <begin position="148"/>
        <end position="285"/>
    </location>
</feature>
<dbReference type="HOGENOM" id="CLU_012466_1_0_1"/>
<dbReference type="GO" id="GO:0001786">
    <property type="term" value="F:phosphatidylserine binding"/>
    <property type="evidence" value="ECO:0007669"/>
    <property type="project" value="TreeGrafter"/>
</dbReference>
<dbReference type="EMBL" id="KI912115">
    <property type="protein sequence ID" value="ETS77795.1"/>
    <property type="molecule type" value="Genomic_DNA"/>
</dbReference>
<feature type="compositionally biased region" description="Basic and acidic residues" evidence="1">
    <location>
        <begin position="18"/>
        <end position="31"/>
    </location>
</feature>
<feature type="region of interest" description="Disordered" evidence="1">
    <location>
        <begin position="311"/>
        <end position="362"/>
    </location>
</feature>
<dbReference type="GO" id="GO:0005886">
    <property type="term" value="C:plasma membrane"/>
    <property type="evidence" value="ECO:0007669"/>
    <property type="project" value="TreeGrafter"/>
</dbReference>
<dbReference type="OMA" id="FHDPEDI"/>
<dbReference type="GO" id="GO:0005737">
    <property type="term" value="C:cytoplasm"/>
    <property type="evidence" value="ECO:0007669"/>
    <property type="project" value="TreeGrafter"/>
</dbReference>
<dbReference type="GO" id="GO:0005544">
    <property type="term" value="F:calcium-dependent phospholipid binding"/>
    <property type="evidence" value="ECO:0007669"/>
    <property type="project" value="InterPro"/>
</dbReference>
<name>W3WVC4_PESFW</name>
<feature type="compositionally biased region" description="Basic and acidic residues" evidence="1">
    <location>
        <begin position="154"/>
        <end position="168"/>
    </location>
</feature>
<dbReference type="GeneID" id="19274870"/>
<dbReference type="PANTHER" id="PTHR10502:SF107">
    <property type="entry name" value="ANNEXIN ANXC4 (AFU_ORTHOLOGUE AFUA_3G07020)"/>
    <property type="match status" value="1"/>
</dbReference>
<dbReference type="RefSeq" id="XP_007836629.1">
    <property type="nucleotide sequence ID" value="XM_007838438.1"/>
</dbReference>
<proteinExistence type="predicted"/>
<dbReference type="GO" id="GO:0012506">
    <property type="term" value="C:vesicle membrane"/>
    <property type="evidence" value="ECO:0007669"/>
    <property type="project" value="TreeGrafter"/>
</dbReference>
<dbReference type="eggNOG" id="KOG0819">
    <property type="taxonomic scope" value="Eukaryota"/>
</dbReference>
<dbReference type="KEGG" id="pfy:PFICI_09857"/>
<feature type="compositionally biased region" description="Low complexity" evidence="1">
    <location>
        <begin position="315"/>
        <end position="332"/>
    </location>
</feature>
<accession>W3WVC4</accession>
<dbReference type="InterPro" id="IPR037104">
    <property type="entry name" value="Annexin_sf"/>
</dbReference>
<keyword evidence="3" id="KW-1185">Reference proteome</keyword>
<feature type="region of interest" description="Disordered" evidence="1">
    <location>
        <begin position="1"/>
        <end position="125"/>
    </location>
</feature>
<dbReference type="OrthoDB" id="2134400at2759"/>
<dbReference type="InParanoid" id="W3WVC4"/>
<evidence type="ECO:0008006" key="4">
    <source>
        <dbReference type="Google" id="ProtNLM"/>
    </source>
</evidence>
<dbReference type="STRING" id="1229662.W3WVC4"/>
<protein>
    <recommendedName>
        <fullName evidence="4">Annexin</fullName>
    </recommendedName>
</protein>